<organism evidence="2 3">
    <name type="scientific">Macrophomina phaseolina</name>
    <dbReference type="NCBI Taxonomy" id="35725"/>
    <lineage>
        <taxon>Eukaryota</taxon>
        <taxon>Fungi</taxon>
        <taxon>Dikarya</taxon>
        <taxon>Ascomycota</taxon>
        <taxon>Pezizomycotina</taxon>
        <taxon>Dothideomycetes</taxon>
        <taxon>Dothideomycetes incertae sedis</taxon>
        <taxon>Botryosphaeriales</taxon>
        <taxon>Botryosphaeriaceae</taxon>
        <taxon>Macrophomina</taxon>
    </lineage>
</organism>
<evidence type="ECO:0000259" key="1">
    <source>
        <dbReference type="PROSITE" id="PS51725"/>
    </source>
</evidence>
<proteinExistence type="predicted"/>
<reference evidence="2 3" key="1">
    <citation type="journal article" date="2021" name="Nat. Commun.">
        <title>Genetic determinants of endophytism in the Arabidopsis root mycobiome.</title>
        <authorList>
            <person name="Mesny F."/>
            <person name="Miyauchi S."/>
            <person name="Thiergart T."/>
            <person name="Pickel B."/>
            <person name="Atanasova L."/>
            <person name="Karlsson M."/>
            <person name="Huettel B."/>
            <person name="Barry K.W."/>
            <person name="Haridas S."/>
            <person name="Chen C."/>
            <person name="Bauer D."/>
            <person name="Andreopoulos W."/>
            <person name="Pangilinan J."/>
            <person name="LaButti K."/>
            <person name="Riley R."/>
            <person name="Lipzen A."/>
            <person name="Clum A."/>
            <person name="Drula E."/>
            <person name="Henrissat B."/>
            <person name="Kohler A."/>
            <person name="Grigoriev I.V."/>
            <person name="Martin F.M."/>
            <person name="Hacquard S."/>
        </authorList>
    </citation>
    <scope>NUCLEOTIDE SEQUENCE [LARGE SCALE GENOMIC DNA]</scope>
    <source>
        <strain evidence="2 3">MPI-SDFR-AT-0080</strain>
    </source>
</reference>
<dbReference type="PROSITE" id="PS51725">
    <property type="entry name" value="ABM"/>
    <property type="match status" value="1"/>
</dbReference>
<dbReference type="PANTHER" id="PTHR40624:SF1">
    <property type="entry name" value="BIOSYNTHESIS MONOOXYGENASE, PUTATIVE (AFU_ORTHOLOGUE AFUA_1G12025)-RELATED"/>
    <property type="match status" value="1"/>
</dbReference>
<gene>
    <name evidence="2" type="ORF">B0J12DRAFT_686057</name>
</gene>
<dbReference type="EMBL" id="JAGTJR010000059">
    <property type="protein sequence ID" value="KAH7025440.1"/>
    <property type="molecule type" value="Genomic_DNA"/>
</dbReference>
<dbReference type="Gene3D" id="3.30.70.100">
    <property type="match status" value="1"/>
</dbReference>
<dbReference type="PANTHER" id="PTHR40624">
    <property type="entry name" value="BIOSYNTHESIS MONOOXYGENASE, PUTATIVE (AFU_ORTHOLOGUE AFUA_1G12025)-RELATED"/>
    <property type="match status" value="1"/>
</dbReference>
<comment type="caution">
    <text evidence="2">The sequence shown here is derived from an EMBL/GenBank/DDBJ whole genome shotgun (WGS) entry which is preliminary data.</text>
</comment>
<name>A0ABQ8FW63_9PEZI</name>
<accession>A0ABQ8FW63</accession>
<dbReference type="Proteomes" id="UP000774617">
    <property type="component" value="Unassembled WGS sequence"/>
</dbReference>
<sequence length="105" mass="11508">MSEINVIAVVTPKPGQKAVTLEGFSRLAAEVEKNEPGCLIHRIHETEEGELVVFQRFKNKEAAEAHRKADYVQKAIEASKAAGDLAQEPYFKIFSGNPVAGFGPR</sequence>
<evidence type="ECO:0000313" key="2">
    <source>
        <dbReference type="EMBL" id="KAH7025440.1"/>
    </source>
</evidence>
<evidence type="ECO:0000313" key="3">
    <source>
        <dbReference type="Proteomes" id="UP000774617"/>
    </source>
</evidence>
<dbReference type="InterPro" id="IPR011008">
    <property type="entry name" value="Dimeric_a/b-barrel"/>
</dbReference>
<feature type="domain" description="ABM" evidence="1">
    <location>
        <begin position="4"/>
        <end position="94"/>
    </location>
</feature>
<dbReference type="Pfam" id="PF03992">
    <property type="entry name" value="ABM"/>
    <property type="match status" value="1"/>
</dbReference>
<keyword evidence="3" id="KW-1185">Reference proteome</keyword>
<dbReference type="InterPro" id="IPR007138">
    <property type="entry name" value="ABM_dom"/>
</dbReference>
<protein>
    <recommendedName>
        <fullName evidence="1">ABM domain-containing protein</fullName>
    </recommendedName>
</protein>
<dbReference type="SUPFAM" id="SSF54909">
    <property type="entry name" value="Dimeric alpha+beta barrel"/>
    <property type="match status" value="1"/>
</dbReference>